<dbReference type="OMA" id="CKNFDKT"/>
<feature type="compositionally biased region" description="Basic and acidic residues" evidence="1">
    <location>
        <begin position="207"/>
        <end position="220"/>
    </location>
</feature>
<accession>A0A8T2TYN5</accession>
<dbReference type="Proteomes" id="UP000825935">
    <property type="component" value="Chromosome 9"/>
</dbReference>
<name>A0A8T2TYN5_CERRI</name>
<evidence type="ECO:0000313" key="2">
    <source>
        <dbReference type="EMBL" id="KAH7428891.1"/>
    </source>
</evidence>
<dbReference type="GO" id="GO:0005886">
    <property type="term" value="C:plasma membrane"/>
    <property type="evidence" value="ECO:0007669"/>
    <property type="project" value="InterPro"/>
</dbReference>
<protein>
    <submittedName>
        <fullName evidence="2">Uncharacterized protein</fullName>
    </submittedName>
</protein>
<sequence length="276" mass="28948">MTSIWKNKVVPKIKKLFDKGKKKGASEVCKNFDKTKESLDKEFADKGADLNPKVVEIYRSSSTIVAKKLMKEPNEASVKGNPEAVQIVLDELVKVGFPGAGLVCEAGKKYGPALLPGPVIYLFEKASVYLVDEPLPEEPKEETREISVEDVKPEPAEPPAPTPEPHAEPAAAAEAAPAPSPPPAAEPAPEAVAAPAPAPQPEAAPSVKEEKQAEKVEVKEPVATPPPAEAPPPPQPEPAPKDPPVVPPATKEVAPTPAPPTEPAPAPAAPTAEKTK</sequence>
<proteinExistence type="predicted"/>
<feature type="compositionally biased region" description="Pro residues" evidence="1">
    <location>
        <begin position="256"/>
        <end position="268"/>
    </location>
</feature>
<dbReference type="AlphaFoldDB" id="A0A8T2TYN5"/>
<dbReference type="PRINTS" id="PR01217">
    <property type="entry name" value="PRICHEXTENSN"/>
</dbReference>
<organism evidence="2 3">
    <name type="scientific">Ceratopteris richardii</name>
    <name type="common">Triangle waterfern</name>
    <dbReference type="NCBI Taxonomy" id="49495"/>
    <lineage>
        <taxon>Eukaryota</taxon>
        <taxon>Viridiplantae</taxon>
        <taxon>Streptophyta</taxon>
        <taxon>Embryophyta</taxon>
        <taxon>Tracheophyta</taxon>
        <taxon>Polypodiopsida</taxon>
        <taxon>Polypodiidae</taxon>
        <taxon>Polypodiales</taxon>
        <taxon>Pteridineae</taxon>
        <taxon>Pteridaceae</taxon>
        <taxon>Parkerioideae</taxon>
        <taxon>Ceratopteris</taxon>
    </lineage>
</organism>
<dbReference type="OrthoDB" id="1933409at2759"/>
<dbReference type="PANTHER" id="PTHR38522:SF2">
    <property type="entry name" value="PLASMA MEMBRANE-ASSOCIATED CATION-BINDING PROTEIN 1"/>
    <property type="match status" value="1"/>
</dbReference>
<feature type="compositionally biased region" description="Low complexity" evidence="1">
    <location>
        <begin position="168"/>
        <end position="177"/>
    </location>
</feature>
<evidence type="ECO:0000313" key="3">
    <source>
        <dbReference type="Proteomes" id="UP000825935"/>
    </source>
</evidence>
<feature type="compositionally biased region" description="Basic and acidic residues" evidence="1">
    <location>
        <begin position="137"/>
        <end position="155"/>
    </location>
</feature>
<feature type="compositionally biased region" description="Pro residues" evidence="1">
    <location>
        <begin position="223"/>
        <end position="247"/>
    </location>
</feature>
<dbReference type="PANTHER" id="PTHR38522">
    <property type="entry name" value="PLASMA MEMBRANE-ASSOCIATED CATION-BINDING PROTEIN 1"/>
    <property type="match status" value="1"/>
</dbReference>
<reference evidence="2" key="1">
    <citation type="submission" date="2021-08" db="EMBL/GenBank/DDBJ databases">
        <title>WGS assembly of Ceratopteris richardii.</title>
        <authorList>
            <person name="Marchant D.B."/>
            <person name="Chen G."/>
            <person name="Jenkins J."/>
            <person name="Shu S."/>
            <person name="Leebens-Mack J."/>
            <person name="Grimwood J."/>
            <person name="Schmutz J."/>
            <person name="Soltis P."/>
            <person name="Soltis D."/>
            <person name="Chen Z.-H."/>
        </authorList>
    </citation>
    <scope>NUCLEOTIDE SEQUENCE</scope>
    <source>
        <strain evidence="2">Whitten #5841</strain>
        <tissue evidence="2">Leaf</tissue>
    </source>
</reference>
<dbReference type="EMBL" id="CM035414">
    <property type="protein sequence ID" value="KAH7428891.1"/>
    <property type="molecule type" value="Genomic_DNA"/>
</dbReference>
<evidence type="ECO:0000256" key="1">
    <source>
        <dbReference type="SAM" id="MobiDB-lite"/>
    </source>
</evidence>
<feature type="region of interest" description="Disordered" evidence="1">
    <location>
        <begin position="133"/>
        <end position="276"/>
    </location>
</feature>
<gene>
    <name evidence="2" type="ORF">KP509_09G022000</name>
</gene>
<comment type="caution">
    <text evidence="2">The sequence shown here is derived from an EMBL/GenBank/DDBJ whole genome shotgun (WGS) entry which is preliminary data.</text>
</comment>
<keyword evidence="3" id="KW-1185">Reference proteome</keyword>
<dbReference type="Pfam" id="PF05558">
    <property type="entry name" value="DREPP"/>
    <property type="match status" value="1"/>
</dbReference>
<dbReference type="InterPro" id="IPR008469">
    <property type="entry name" value="DREPP"/>
</dbReference>